<proteinExistence type="predicted"/>
<evidence type="ECO:0000313" key="5">
    <source>
        <dbReference type="EMBL" id="MDT0348032.1"/>
    </source>
</evidence>
<dbReference type="SUPFAM" id="SSF47413">
    <property type="entry name" value="lambda repressor-like DNA-binding domains"/>
    <property type="match status" value="1"/>
</dbReference>
<gene>
    <name evidence="5" type="ORF">RM445_00655</name>
</gene>
<name>A0ABU2N293_9PSEU</name>
<evidence type="ECO:0000256" key="3">
    <source>
        <dbReference type="ARBA" id="ARBA00023163"/>
    </source>
</evidence>
<dbReference type="Pfam" id="PF00356">
    <property type="entry name" value="LacI"/>
    <property type="match status" value="1"/>
</dbReference>
<feature type="domain" description="HTH lacI-type" evidence="4">
    <location>
        <begin position="7"/>
        <end position="61"/>
    </location>
</feature>
<evidence type="ECO:0000313" key="6">
    <source>
        <dbReference type="Proteomes" id="UP001183202"/>
    </source>
</evidence>
<dbReference type="SUPFAM" id="SSF53822">
    <property type="entry name" value="Periplasmic binding protein-like I"/>
    <property type="match status" value="1"/>
</dbReference>
<dbReference type="Gene3D" id="3.40.50.2300">
    <property type="match status" value="2"/>
</dbReference>
<organism evidence="5 6">
    <name type="scientific">Pseudonocardia charpentierae</name>
    <dbReference type="NCBI Taxonomy" id="3075545"/>
    <lineage>
        <taxon>Bacteria</taxon>
        <taxon>Bacillati</taxon>
        <taxon>Actinomycetota</taxon>
        <taxon>Actinomycetes</taxon>
        <taxon>Pseudonocardiales</taxon>
        <taxon>Pseudonocardiaceae</taxon>
        <taxon>Pseudonocardia</taxon>
    </lineage>
</organism>
<dbReference type="Gene3D" id="1.10.260.40">
    <property type="entry name" value="lambda repressor-like DNA-binding domains"/>
    <property type="match status" value="1"/>
</dbReference>
<dbReference type="CDD" id="cd01392">
    <property type="entry name" value="HTH_LacI"/>
    <property type="match status" value="1"/>
</dbReference>
<dbReference type="PRINTS" id="PR00036">
    <property type="entry name" value="HTHLACI"/>
</dbReference>
<reference evidence="6" key="1">
    <citation type="submission" date="2023-07" db="EMBL/GenBank/DDBJ databases">
        <title>30 novel species of actinomycetes from the DSMZ collection.</title>
        <authorList>
            <person name="Nouioui I."/>
        </authorList>
    </citation>
    <scope>NUCLEOTIDE SEQUENCE [LARGE SCALE GENOMIC DNA]</scope>
    <source>
        <strain evidence="6">DSM 45834</strain>
    </source>
</reference>
<dbReference type="Pfam" id="PF13377">
    <property type="entry name" value="Peripla_BP_3"/>
    <property type="match status" value="1"/>
</dbReference>
<keyword evidence="6" id="KW-1185">Reference proteome</keyword>
<evidence type="ECO:0000259" key="4">
    <source>
        <dbReference type="PROSITE" id="PS50932"/>
    </source>
</evidence>
<keyword evidence="1" id="KW-0805">Transcription regulation</keyword>
<keyword evidence="2 5" id="KW-0238">DNA-binding</keyword>
<dbReference type="Proteomes" id="UP001183202">
    <property type="component" value="Unassembled WGS sequence"/>
</dbReference>
<dbReference type="RefSeq" id="WP_311553931.1">
    <property type="nucleotide sequence ID" value="NZ_JAVREJ010000001.1"/>
</dbReference>
<sequence length="336" mass="34337">MGDGRRPTMRDVAARAGVSLKTVSRVVNDEAGVSPALIGRVRQAVDELGFHPNVGARVLRRGDTRTASIGLLLDDVADPFCATVLRAVQDVAVARGVVVLSASVDGDAGRERALAAAFSARRTDGLILVPAADDQSYLGSEVASGTAVVCVGRVPGRLDVDAVVATDAAGAASAVRHLAAAGHTRIAFLGDRAAPSARLAGYRAGLEAAGIVPDPALVVGGLPDAGHAERAVSALFRTATPPTALFTARDAVTVTALRALHRLGLQRLVALVGFGDFDTADLLSPGVTVVAQDARRIGTRAADLLFARMTGHAGPPAIYPVPTVLVPRGSGELSPR</sequence>
<evidence type="ECO:0000256" key="1">
    <source>
        <dbReference type="ARBA" id="ARBA00023015"/>
    </source>
</evidence>
<comment type="caution">
    <text evidence="5">The sequence shown here is derived from an EMBL/GenBank/DDBJ whole genome shotgun (WGS) entry which is preliminary data.</text>
</comment>
<protein>
    <submittedName>
        <fullName evidence="5">LacI family DNA-binding transcriptional regulator</fullName>
    </submittedName>
</protein>
<dbReference type="SMART" id="SM00354">
    <property type="entry name" value="HTH_LACI"/>
    <property type="match status" value="1"/>
</dbReference>
<dbReference type="InterPro" id="IPR000843">
    <property type="entry name" value="HTH_LacI"/>
</dbReference>
<keyword evidence="3" id="KW-0804">Transcription</keyword>
<dbReference type="EMBL" id="JAVREJ010000001">
    <property type="protein sequence ID" value="MDT0348032.1"/>
    <property type="molecule type" value="Genomic_DNA"/>
</dbReference>
<dbReference type="PANTHER" id="PTHR30146:SF109">
    <property type="entry name" value="HTH-TYPE TRANSCRIPTIONAL REGULATOR GALS"/>
    <property type="match status" value="1"/>
</dbReference>
<dbReference type="PROSITE" id="PS50932">
    <property type="entry name" value="HTH_LACI_2"/>
    <property type="match status" value="1"/>
</dbReference>
<dbReference type="InterPro" id="IPR046335">
    <property type="entry name" value="LacI/GalR-like_sensor"/>
</dbReference>
<dbReference type="InterPro" id="IPR010982">
    <property type="entry name" value="Lambda_DNA-bd_dom_sf"/>
</dbReference>
<evidence type="ECO:0000256" key="2">
    <source>
        <dbReference type="ARBA" id="ARBA00023125"/>
    </source>
</evidence>
<dbReference type="PANTHER" id="PTHR30146">
    <property type="entry name" value="LACI-RELATED TRANSCRIPTIONAL REPRESSOR"/>
    <property type="match status" value="1"/>
</dbReference>
<accession>A0ABU2N293</accession>
<dbReference type="GO" id="GO:0003677">
    <property type="term" value="F:DNA binding"/>
    <property type="evidence" value="ECO:0007669"/>
    <property type="project" value="UniProtKB-KW"/>
</dbReference>
<dbReference type="PROSITE" id="PS00356">
    <property type="entry name" value="HTH_LACI_1"/>
    <property type="match status" value="1"/>
</dbReference>
<dbReference type="CDD" id="cd06267">
    <property type="entry name" value="PBP1_LacI_sugar_binding-like"/>
    <property type="match status" value="1"/>
</dbReference>
<dbReference type="InterPro" id="IPR028082">
    <property type="entry name" value="Peripla_BP_I"/>
</dbReference>